<dbReference type="EMBL" id="OE840043">
    <property type="protein sequence ID" value="CAD7589343.1"/>
    <property type="molecule type" value="Genomic_DNA"/>
</dbReference>
<accession>A0A7R9PJG0</accession>
<feature type="region of interest" description="Disordered" evidence="1">
    <location>
        <begin position="62"/>
        <end position="101"/>
    </location>
</feature>
<protein>
    <submittedName>
        <fullName evidence="2">Uncharacterized protein</fullName>
    </submittedName>
</protein>
<reference evidence="2" key="1">
    <citation type="submission" date="2020-11" db="EMBL/GenBank/DDBJ databases">
        <authorList>
            <person name="Tran Van P."/>
        </authorList>
    </citation>
    <scope>NUCLEOTIDE SEQUENCE</scope>
</reference>
<gene>
    <name evidence="2" type="ORF">TGEB3V08_LOCUS3303</name>
</gene>
<evidence type="ECO:0000313" key="2">
    <source>
        <dbReference type="EMBL" id="CAD7589343.1"/>
    </source>
</evidence>
<name>A0A7R9PJG0_TIMGE</name>
<proteinExistence type="predicted"/>
<dbReference type="AlphaFoldDB" id="A0A7R9PJG0"/>
<organism evidence="2">
    <name type="scientific">Timema genevievae</name>
    <name type="common">Walking stick</name>
    <dbReference type="NCBI Taxonomy" id="629358"/>
    <lineage>
        <taxon>Eukaryota</taxon>
        <taxon>Metazoa</taxon>
        <taxon>Ecdysozoa</taxon>
        <taxon>Arthropoda</taxon>
        <taxon>Hexapoda</taxon>
        <taxon>Insecta</taxon>
        <taxon>Pterygota</taxon>
        <taxon>Neoptera</taxon>
        <taxon>Polyneoptera</taxon>
        <taxon>Phasmatodea</taxon>
        <taxon>Timematodea</taxon>
        <taxon>Timematoidea</taxon>
        <taxon>Timematidae</taxon>
        <taxon>Timema</taxon>
    </lineage>
</organism>
<sequence length="349" mass="39318">MLSNLLWAEDTPWIFHCSVSDSNNGAKSVAENMRRIFGPKKMDQEDILTSYGWKTVITSERTSNEKETVARGRVSGRHQRDCYHRPSPPPPPSFPREGRRMRRGGNLFKTCPVASAIYDFRDPSVLVGVEGYFGRLSETILGKVNLVTPELDSRFNLTVTINLVYYESIDLDHIDVTLVHSLVERSSVSWSVRQRAEFPSTYPPPSILSPTLLHLSPPQTFQQPQRLIGPLLPYHSSLLRARHIAHRFIAVVWEPATSFVVIDVHITPVWSNWRPVGQMQPALTENVALTMLWIYPTEIRNSISPSSVVELNTTSALANYATESVSDDPVACSSAHLLSEEVSQEPSWR</sequence>
<evidence type="ECO:0000256" key="1">
    <source>
        <dbReference type="SAM" id="MobiDB-lite"/>
    </source>
</evidence>